<feature type="domain" description="Tetrapyrrole biosynthesis uroporphyrinogen III synthase" evidence="10">
    <location>
        <begin position="25"/>
        <end position="252"/>
    </location>
</feature>
<dbReference type="InterPro" id="IPR036108">
    <property type="entry name" value="4pyrrol_syn_uPrphyn_synt_sf"/>
</dbReference>
<evidence type="ECO:0000256" key="7">
    <source>
        <dbReference type="ARBA" id="ARBA00040167"/>
    </source>
</evidence>
<accession>A0ABY1ZT18</accession>
<comment type="catalytic activity">
    <reaction evidence="8 9">
        <text>hydroxymethylbilane = uroporphyrinogen III + H2O</text>
        <dbReference type="Rhea" id="RHEA:18965"/>
        <dbReference type="ChEBI" id="CHEBI:15377"/>
        <dbReference type="ChEBI" id="CHEBI:57308"/>
        <dbReference type="ChEBI" id="CHEBI:57845"/>
        <dbReference type="EC" id="4.2.1.75"/>
    </reaction>
</comment>
<dbReference type="PANTHER" id="PTHR38042">
    <property type="entry name" value="UROPORPHYRINOGEN-III SYNTHASE, CHLOROPLASTIC"/>
    <property type="match status" value="1"/>
</dbReference>
<dbReference type="Pfam" id="PF02602">
    <property type="entry name" value="HEM4"/>
    <property type="match status" value="1"/>
</dbReference>
<reference evidence="11 12" key="1">
    <citation type="submission" date="2019-02" db="EMBL/GenBank/DDBJ databases">
        <title>Marinobacter halodurans sp. nov., a marine bacterium isolated from sea tidal flat.</title>
        <authorList>
            <person name="Yoo Y."/>
            <person name="Lee D.W."/>
            <person name="Kim B.S."/>
            <person name="Kim J.-J."/>
        </authorList>
    </citation>
    <scope>NUCLEOTIDE SEQUENCE [LARGE SCALE GENOMIC DNA]</scope>
    <source>
        <strain evidence="11 12">YJ-S3-2</strain>
    </source>
</reference>
<evidence type="ECO:0000259" key="10">
    <source>
        <dbReference type="Pfam" id="PF02602"/>
    </source>
</evidence>
<comment type="caution">
    <text evidence="11">The sequence shown here is derived from an EMBL/GenBank/DDBJ whole genome shotgun (WGS) entry which is preliminary data.</text>
</comment>
<evidence type="ECO:0000256" key="9">
    <source>
        <dbReference type="RuleBase" id="RU366031"/>
    </source>
</evidence>
<evidence type="ECO:0000256" key="8">
    <source>
        <dbReference type="ARBA" id="ARBA00048617"/>
    </source>
</evidence>
<dbReference type="PANTHER" id="PTHR38042:SF1">
    <property type="entry name" value="UROPORPHYRINOGEN-III SYNTHASE, CHLOROPLASTIC"/>
    <property type="match status" value="1"/>
</dbReference>
<proteinExistence type="inferred from homology"/>
<dbReference type="InterPro" id="IPR003754">
    <property type="entry name" value="4pyrrol_synth_uPrphyn_synth"/>
</dbReference>
<organism evidence="11 12">
    <name type="scientific">Marinobacter halodurans</name>
    <dbReference type="NCBI Taxonomy" id="2528979"/>
    <lineage>
        <taxon>Bacteria</taxon>
        <taxon>Pseudomonadati</taxon>
        <taxon>Pseudomonadota</taxon>
        <taxon>Gammaproteobacteria</taxon>
        <taxon>Pseudomonadales</taxon>
        <taxon>Marinobacteraceae</taxon>
        <taxon>Marinobacter</taxon>
    </lineage>
</organism>
<dbReference type="EC" id="4.2.1.75" evidence="3 9"/>
<dbReference type="EMBL" id="SJDL01000005">
    <property type="protein sequence ID" value="TBW58205.1"/>
    <property type="molecule type" value="Genomic_DNA"/>
</dbReference>
<dbReference type="CDD" id="cd06578">
    <property type="entry name" value="HemD"/>
    <property type="match status" value="1"/>
</dbReference>
<comment type="function">
    <text evidence="6 9">Catalyzes cyclization of the linear tetrapyrrole, hydroxymethylbilane, to the macrocyclic uroporphyrinogen III.</text>
</comment>
<dbReference type="Gene3D" id="3.40.50.10090">
    <property type="match status" value="2"/>
</dbReference>
<evidence type="ECO:0000313" key="12">
    <source>
        <dbReference type="Proteomes" id="UP000313645"/>
    </source>
</evidence>
<dbReference type="SUPFAM" id="SSF69618">
    <property type="entry name" value="HemD-like"/>
    <property type="match status" value="1"/>
</dbReference>
<keyword evidence="5 9" id="KW-0627">Porphyrin biosynthesis</keyword>
<dbReference type="Proteomes" id="UP000313645">
    <property type="component" value="Unassembled WGS sequence"/>
</dbReference>
<gene>
    <name evidence="11" type="ORF">EZI54_04970</name>
</gene>
<keyword evidence="12" id="KW-1185">Reference proteome</keyword>
<evidence type="ECO:0000256" key="4">
    <source>
        <dbReference type="ARBA" id="ARBA00023239"/>
    </source>
</evidence>
<evidence type="ECO:0000256" key="3">
    <source>
        <dbReference type="ARBA" id="ARBA00013109"/>
    </source>
</evidence>
<comment type="similarity">
    <text evidence="2 9">Belongs to the uroporphyrinogen-III synthase family.</text>
</comment>
<name>A0ABY1ZT18_9GAMM</name>
<evidence type="ECO:0000256" key="6">
    <source>
        <dbReference type="ARBA" id="ARBA00037589"/>
    </source>
</evidence>
<evidence type="ECO:0000256" key="2">
    <source>
        <dbReference type="ARBA" id="ARBA00008133"/>
    </source>
</evidence>
<keyword evidence="4 9" id="KW-0456">Lyase</keyword>
<comment type="pathway">
    <text evidence="1 9">Porphyrin-containing compound metabolism; protoporphyrin-IX biosynthesis; coproporphyrinogen-III from 5-aminolevulinate: step 3/4.</text>
</comment>
<sequence length="258" mass="28561">MATRSTDRPLAGRRILICRPQPEADRLAGRLQDEGAQTYCLPLLERRPLPETPERRTRFQELDLYQHVIAVSPGAARLFLEQAEDWWPQWPVGLHWYGVGSGTADVLAQAGLVVTIPPDGFTSEHLLALETLRRPSGERVLIAKGRGGRELLGQTLAERGARVDNLELYERVCPDHDPDTVRAALKDFDPDAVIVLSGETLNNLIALGENTDQALKSRTLLVPVDRVAQTAREQGFTRVCIPEQLTPEGLIASLGRLD</sequence>
<dbReference type="RefSeq" id="WP_131479648.1">
    <property type="nucleotide sequence ID" value="NZ_SJDL01000005.1"/>
</dbReference>
<evidence type="ECO:0000256" key="1">
    <source>
        <dbReference type="ARBA" id="ARBA00004772"/>
    </source>
</evidence>
<protein>
    <recommendedName>
        <fullName evidence="7 9">Uroporphyrinogen-III synthase</fullName>
        <ecNumber evidence="3 9">4.2.1.75</ecNumber>
    </recommendedName>
</protein>
<evidence type="ECO:0000313" key="11">
    <source>
        <dbReference type="EMBL" id="TBW58205.1"/>
    </source>
</evidence>
<dbReference type="InterPro" id="IPR039793">
    <property type="entry name" value="UROS/Hem4"/>
</dbReference>
<evidence type="ECO:0000256" key="5">
    <source>
        <dbReference type="ARBA" id="ARBA00023244"/>
    </source>
</evidence>